<dbReference type="PANTHER" id="PTHR33939:SF1">
    <property type="entry name" value="DUF4371 DOMAIN-CONTAINING PROTEIN"/>
    <property type="match status" value="1"/>
</dbReference>
<sequence length="465" mass="54498">MNTYTNTYLYESGMASTSTAGLITTPVEKKVKTLDNSRDTKKIIQNVYNFFSNCRYEQVNFNKTKTLTAEACGVSLKTVQNVLKEYTKNGKILSPRKNFVEKSSKKPISYMDDFNQDIVRRAILEFYDRSDYPTAKKVQKKLVERINYKGSVKSVERLIYNLGFRFRKCDDGRKFLTEKGKIVVDRLDFLRKMRDIRSKTPNKPIFYLDETWLNQYHSPTNYSWQYSYVDGGLKIPTEEDATLILLHVGSAKIGFIPQCKLLFKKTKNASMNNEIFREWFMNMINLLDEPSVIVMDNASYHSMETHKTPTINSKKQVIQDWLNDKNISYSSLEAKAELFEKVRINKKNKRVYQLDVAARIAGHEVVRLPPYYHYQYNPMEMIFGRIKTEIAYMNRTFDIIDVERLTHEAIDNVTVQHWKSCVEHAEKMQKEDLEKELIRESQMESVISTIIPEDDDDYSDFSDSE</sequence>
<proteinExistence type="predicted"/>
<gene>
    <name evidence="2" type="ORF">g.96297</name>
</gene>
<evidence type="ECO:0000313" key="2">
    <source>
        <dbReference type="EMBL" id="MBY16228.1"/>
    </source>
</evidence>
<dbReference type="InterPro" id="IPR038717">
    <property type="entry name" value="Tc1-like_DDE_dom"/>
</dbReference>
<feature type="domain" description="Tc1-like transposase DDE" evidence="1">
    <location>
        <begin position="265"/>
        <end position="398"/>
    </location>
</feature>
<evidence type="ECO:0000259" key="1">
    <source>
        <dbReference type="Pfam" id="PF13358"/>
    </source>
</evidence>
<dbReference type="GO" id="GO:0003676">
    <property type="term" value="F:nucleic acid binding"/>
    <property type="evidence" value="ECO:0007669"/>
    <property type="project" value="InterPro"/>
</dbReference>
<organism evidence="2">
    <name type="scientific">Schizaphis graminum</name>
    <name type="common">Green bug aphid</name>
    <dbReference type="NCBI Taxonomy" id="13262"/>
    <lineage>
        <taxon>Eukaryota</taxon>
        <taxon>Metazoa</taxon>
        <taxon>Ecdysozoa</taxon>
        <taxon>Arthropoda</taxon>
        <taxon>Hexapoda</taxon>
        <taxon>Insecta</taxon>
        <taxon>Pterygota</taxon>
        <taxon>Neoptera</taxon>
        <taxon>Paraneoptera</taxon>
        <taxon>Hemiptera</taxon>
        <taxon>Sternorrhyncha</taxon>
        <taxon>Aphidomorpha</taxon>
        <taxon>Aphidoidea</taxon>
        <taxon>Aphididae</taxon>
        <taxon>Aphidini</taxon>
        <taxon>Schizaphis</taxon>
    </lineage>
</organism>
<dbReference type="EMBL" id="GGMR01003609">
    <property type="protein sequence ID" value="MBY16228.1"/>
    <property type="molecule type" value="Transcribed_RNA"/>
</dbReference>
<protein>
    <recommendedName>
        <fullName evidence="1">Tc1-like transposase DDE domain-containing protein</fullName>
    </recommendedName>
</protein>
<dbReference type="PANTHER" id="PTHR33939">
    <property type="entry name" value="PROTEIN CBG22215"/>
    <property type="match status" value="1"/>
</dbReference>
<name>A0A2S2NGI9_SCHGA</name>
<dbReference type="InterPro" id="IPR036397">
    <property type="entry name" value="RNaseH_sf"/>
</dbReference>
<accession>A0A2S2NGI9</accession>
<reference evidence="2" key="1">
    <citation type="submission" date="2018-04" db="EMBL/GenBank/DDBJ databases">
        <title>Transcriptome of Schizaphis graminum biotype I.</title>
        <authorList>
            <person name="Scully E.D."/>
            <person name="Geib S.M."/>
            <person name="Palmer N.A."/>
            <person name="Koch K."/>
            <person name="Bradshaw J."/>
            <person name="Heng-Moss T."/>
            <person name="Sarath G."/>
        </authorList>
    </citation>
    <scope>NUCLEOTIDE SEQUENCE</scope>
</reference>
<dbReference type="AlphaFoldDB" id="A0A2S2NGI9"/>
<dbReference type="Pfam" id="PF13358">
    <property type="entry name" value="DDE_3"/>
    <property type="match status" value="1"/>
</dbReference>
<dbReference type="Gene3D" id="3.30.420.10">
    <property type="entry name" value="Ribonuclease H-like superfamily/Ribonuclease H"/>
    <property type="match status" value="1"/>
</dbReference>